<evidence type="ECO:0000259" key="8">
    <source>
        <dbReference type="PROSITE" id="PS50850"/>
    </source>
</evidence>
<feature type="transmembrane region" description="Helical" evidence="7">
    <location>
        <begin position="165"/>
        <end position="184"/>
    </location>
</feature>
<dbReference type="PRINTS" id="PR01036">
    <property type="entry name" value="TCRTETB"/>
</dbReference>
<dbReference type="VEuPathDB" id="FungiDB:MGYG_06587"/>
<dbReference type="InParanoid" id="E4V2N1"/>
<evidence type="ECO:0000313" key="9">
    <source>
        <dbReference type="EMBL" id="EFR03593.1"/>
    </source>
</evidence>
<dbReference type="InterPro" id="IPR020846">
    <property type="entry name" value="MFS_dom"/>
</dbReference>
<dbReference type="InterPro" id="IPR011701">
    <property type="entry name" value="MFS"/>
</dbReference>
<dbReference type="SUPFAM" id="SSF103473">
    <property type="entry name" value="MFS general substrate transporter"/>
    <property type="match status" value="1"/>
</dbReference>
<comment type="subcellular location">
    <subcellularLocation>
        <location evidence="1">Membrane</location>
        <topology evidence="1">Multi-pass membrane protein</topology>
    </subcellularLocation>
</comment>
<dbReference type="InterPro" id="IPR036259">
    <property type="entry name" value="MFS_trans_sf"/>
</dbReference>
<evidence type="ECO:0000256" key="4">
    <source>
        <dbReference type="ARBA" id="ARBA00022989"/>
    </source>
</evidence>
<proteinExistence type="inferred from homology"/>
<evidence type="ECO:0000256" key="1">
    <source>
        <dbReference type="ARBA" id="ARBA00004141"/>
    </source>
</evidence>
<feature type="transmembrane region" description="Helical" evidence="7">
    <location>
        <begin position="454"/>
        <end position="478"/>
    </location>
</feature>
<dbReference type="Pfam" id="PF07690">
    <property type="entry name" value="MFS_1"/>
    <property type="match status" value="1"/>
</dbReference>
<dbReference type="HOGENOM" id="CLU_000960_22_0_1"/>
<evidence type="ECO:0000313" key="10">
    <source>
        <dbReference type="Proteomes" id="UP000002669"/>
    </source>
</evidence>
<name>E4V2N1_ARTGP</name>
<comment type="similarity">
    <text evidence="2">Belongs to the major facilitator superfamily. TCR/Tet family.</text>
</comment>
<reference evidence="10" key="1">
    <citation type="journal article" date="2012" name="MBio">
        <title>Comparative genome analysis of Trichophyton rubrum and related dermatophytes reveals candidate genes involved in infection.</title>
        <authorList>
            <person name="Martinez D.A."/>
            <person name="Oliver B.G."/>
            <person name="Graeser Y."/>
            <person name="Goldberg J.M."/>
            <person name="Li W."/>
            <person name="Martinez-Rossi N.M."/>
            <person name="Monod M."/>
            <person name="Shelest E."/>
            <person name="Barton R.C."/>
            <person name="Birch E."/>
            <person name="Brakhage A.A."/>
            <person name="Chen Z."/>
            <person name="Gurr S.J."/>
            <person name="Heiman D."/>
            <person name="Heitman J."/>
            <person name="Kosti I."/>
            <person name="Rossi A."/>
            <person name="Saif S."/>
            <person name="Samalova M."/>
            <person name="Saunders C.W."/>
            <person name="Shea T."/>
            <person name="Summerbell R.C."/>
            <person name="Xu J."/>
            <person name="Young S."/>
            <person name="Zeng Q."/>
            <person name="Birren B.W."/>
            <person name="Cuomo C.A."/>
            <person name="White T.C."/>
        </authorList>
    </citation>
    <scope>NUCLEOTIDE SEQUENCE [LARGE SCALE GENOMIC DNA]</scope>
    <source>
        <strain evidence="10">ATCC MYA-4604 / CBS 118893</strain>
    </source>
</reference>
<dbReference type="GO" id="GO:0022857">
    <property type="term" value="F:transmembrane transporter activity"/>
    <property type="evidence" value="ECO:0007669"/>
    <property type="project" value="InterPro"/>
</dbReference>
<dbReference type="EMBL" id="DS989827">
    <property type="protein sequence ID" value="EFR03593.1"/>
    <property type="molecule type" value="Genomic_DNA"/>
</dbReference>
<feature type="transmembrane region" description="Helical" evidence="7">
    <location>
        <begin position="418"/>
        <end position="442"/>
    </location>
</feature>
<sequence length="581" mass="62949">MTDRKVDRESVEVSPVKPSTEPPAALAREPMVDQKRASTRTESPPDNTIDVSEDQNLPSRSKLRIFSIMLMLCLVLFLSALDQTIVATAIPSITKDLRSASGYTWIGAAYLLSMCATNPMWVRISDIWGRKPGLLGAIVIFAIGSTIAAAATNIAMLIAGRAVQGMAGGGIISLVYIIIADLFSMRHRALYISATALVWVLAGTTGPVIGGALSQYASWRWCFWINLPVCGASFITLMLYLNLHNPHTKLRDGIKAIDWIGTFSILTIVVLLLLGLDFGGVTFPWNSPTVICMIVFGTALIDFFLFAEKRLARYPLMDLRIFKDWSNNAVIIVAATHSMATRGSEYYLPLYFQSVQQASPTKSGVLILPMMIAASLCDLGVGVLIHRTGRYREIIWTGTACLTLGTGLYVLLWIDTSLAKVICFEIIGGVGLSLLLSTPMLAIQNNVDQADVAVASSTLGFVRSIATSLSIVLGGVVFQDSMTAKHTSLVTAGLSPAYLDAFSGYDAAANVDLVSTIKDPAQSRAVQEAYAYSMRNMFIMYTAVAGVGLLASPFIKQRHMSKEHTETKTGIANMTENKQKT</sequence>
<evidence type="ECO:0000256" key="7">
    <source>
        <dbReference type="SAM" id="Phobius"/>
    </source>
</evidence>
<dbReference type="OrthoDB" id="10021397at2759"/>
<feature type="transmembrane region" description="Helical" evidence="7">
    <location>
        <begin position="65"/>
        <end position="90"/>
    </location>
</feature>
<feature type="transmembrane region" description="Helical" evidence="7">
    <location>
        <begin position="394"/>
        <end position="412"/>
    </location>
</feature>
<protein>
    <recommendedName>
        <fullName evidence="8">Major facilitator superfamily (MFS) profile domain-containing protein</fullName>
    </recommendedName>
</protein>
<evidence type="ECO:0000256" key="6">
    <source>
        <dbReference type="SAM" id="MobiDB-lite"/>
    </source>
</evidence>
<dbReference type="RefSeq" id="XP_003170601.1">
    <property type="nucleotide sequence ID" value="XM_003170553.1"/>
</dbReference>
<feature type="transmembrane region" description="Helical" evidence="7">
    <location>
        <begin position="223"/>
        <end position="244"/>
    </location>
</feature>
<dbReference type="PROSITE" id="PS50850">
    <property type="entry name" value="MFS"/>
    <property type="match status" value="1"/>
</dbReference>
<dbReference type="Gene3D" id="1.20.1720.10">
    <property type="entry name" value="Multidrug resistance protein D"/>
    <property type="match status" value="1"/>
</dbReference>
<dbReference type="GeneID" id="10025840"/>
<dbReference type="FunFam" id="1.20.1720.10:FF:000014">
    <property type="entry name" value="MFS drug transporter, putative"/>
    <property type="match status" value="1"/>
</dbReference>
<keyword evidence="4 7" id="KW-1133">Transmembrane helix</keyword>
<evidence type="ECO:0000256" key="3">
    <source>
        <dbReference type="ARBA" id="ARBA00022692"/>
    </source>
</evidence>
<dbReference type="GO" id="GO:0005886">
    <property type="term" value="C:plasma membrane"/>
    <property type="evidence" value="ECO:0007669"/>
    <property type="project" value="TreeGrafter"/>
</dbReference>
<feature type="transmembrane region" description="Helical" evidence="7">
    <location>
        <begin position="256"/>
        <end position="276"/>
    </location>
</feature>
<feature type="transmembrane region" description="Helical" evidence="7">
    <location>
        <begin position="364"/>
        <end position="385"/>
    </location>
</feature>
<dbReference type="Proteomes" id="UP000002669">
    <property type="component" value="Unassembled WGS sequence"/>
</dbReference>
<dbReference type="PANTHER" id="PTHR23501">
    <property type="entry name" value="MAJOR FACILITATOR SUPERFAMILY"/>
    <property type="match status" value="1"/>
</dbReference>
<evidence type="ECO:0000256" key="5">
    <source>
        <dbReference type="ARBA" id="ARBA00023136"/>
    </source>
</evidence>
<dbReference type="AlphaFoldDB" id="E4V2N1"/>
<dbReference type="PANTHER" id="PTHR23501:SF158">
    <property type="entry name" value="TRANSPORTER, PUTATIVE (AFU_ORTHOLOGUE AFUA_5G14490)-RELATED"/>
    <property type="match status" value="1"/>
</dbReference>
<accession>E4V2N1</accession>
<feature type="region of interest" description="Disordered" evidence="6">
    <location>
        <begin position="1"/>
        <end position="55"/>
    </location>
</feature>
<gene>
    <name evidence="9" type="ORF">MGYG_06587</name>
</gene>
<feature type="compositionally biased region" description="Basic and acidic residues" evidence="6">
    <location>
        <begin position="1"/>
        <end position="11"/>
    </location>
</feature>
<feature type="transmembrane region" description="Helical" evidence="7">
    <location>
        <begin position="134"/>
        <end position="159"/>
    </location>
</feature>
<dbReference type="eggNOG" id="KOG0254">
    <property type="taxonomic scope" value="Eukaryota"/>
</dbReference>
<evidence type="ECO:0000256" key="2">
    <source>
        <dbReference type="ARBA" id="ARBA00007520"/>
    </source>
</evidence>
<dbReference type="OMA" id="MRHRALY"/>
<dbReference type="CDD" id="cd17502">
    <property type="entry name" value="MFS_Azr1_MDR_like"/>
    <property type="match status" value="1"/>
</dbReference>
<feature type="transmembrane region" description="Helical" evidence="7">
    <location>
        <begin position="102"/>
        <end position="122"/>
    </location>
</feature>
<keyword evidence="3 7" id="KW-0812">Transmembrane</keyword>
<feature type="domain" description="Major facilitator superfamily (MFS) profile" evidence="8">
    <location>
        <begin position="68"/>
        <end position="560"/>
    </location>
</feature>
<feature type="transmembrane region" description="Helical" evidence="7">
    <location>
        <begin position="288"/>
        <end position="307"/>
    </location>
</feature>
<feature type="transmembrane region" description="Helical" evidence="7">
    <location>
        <begin position="538"/>
        <end position="555"/>
    </location>
</feature>
<keyword evidence="5 7" id="KW-0472">Membrane</keyword>
<feature type="transmembrane region" description="Helical" evidence="7">
    <location>
        <begin position="196"/>
        <end position="217"/>
    </location>
</feature>
<organism evidence="10">
    <name type="scientific">Arthroderma gypseum (strain ATCC MYA-4604 / CBS 118893)</name>
    <name type="common">Microsporum gypseum</name>
    <dbReference type="NCBI Taxonomy" id="535722"/>
    <lineage>
        <taxon>Eukaryota</taxon>
        <taxon>Fungi</taxon>
        <taxon>Dikarya</taxon>
        <taxon>Ascomycota</taxon>
        <taxon>Pezizomycotina</taxon>
        <taxon>Eurotiomycetes</taxon>
        <taxon>Eurotiomycetidae</taxon>
        <taxon>Onygenales</taxon>
        <taxon>Arthrodermataceae</taxon>
        <taxon>Nannizzia</taxon>
    </lineage>
</organism>
<dbReference type="FunCoup" id="E4V2N1">
    <property type="interactions" value="25"/>
</dbReference>
<feature type="compositionally biased region" description="Polar residues" evidence="6">
    <location>
        <begin position="40"/>
        <end position="55"/>
    </location>
</feature>
<keyword evidence="10" id="KW-1185">Reference proteome</keyword>
<dbReference type="Gene3D" id="1.20.1250.20">
    <property type="entry name" value="MFS general substrate transporter like domains"/>
    <property type="match status" value="1"/>
</dbReference>